<evidence type="ECO:0000259" key="1">
    <source>
        <dbReference type="SMART" id="SM01360"/>
    </source>
</evidence>
<dbReference type="GO" id="GO:0004866">
    <property type="term" value="F:endopeptidase inhibitor activity"/>
    <property type="evidence" value="ECO:0007669"/>
    <property type="project" value="InterPro"/>
</dbReference>
<dbReference type="Gene3D" id="2.60.40.10">
    <property type="entry name" value="Immunoglobulins"/>
    <property type="match status" value="1"/>
</dbReference>
<dbReference type="SUPFAM" id="SSF81296">
    <property type="entry name" value="E set domains"/>
    <property type="match status" value="1"/>
</dbReference>
<comment type="caution">
    <text evidence="2">The sequence shown here is derived from an EMBL/GenBank/DDBJ whole genome shotgun (WGS) entry which is preliminary data.</text>
</comment>
<feature type="domain" description="Alpha-2-macroglobulin" evidence="1">
    <location>
        <begin position="220"/>
        <end position="310"/>
    </location>
</feature>
<name>A0A7L3LDT8_9CHAR</name>
<reference evidence="2 3" key="1">
    <citation type="submission" date="2019-09" db="EMBL/GenBank/DDBJ databases">
        <title>Bird 10,000 Genomes (B10K) Project - Family phase.</title>
        <authorList>
            <person name="Zhang G."/>
        </authorList>
    </citation>
    <scope>NUCLEOTIDE SEQUENCE [LARGE SCALE GENOMIC DNA]</scope>
    <source>
        <strain evidence="2">B10K-DU-029-46</strain>
    </source>
</reference>
<dbReference type="Proteomes" id="UP000582182">
    <property type="component" value="Unassembled WGS sequence"/>
</dbReference>
<keyword evidence="3" id="KW-1185">Reference proteome</keyword>
<dbReference type="FunFam" id="2.60.40.10:FF:000312">
    <property type="entry name" value="Alpha-2-macroglobulin like 1"/>
    <property type="match status" value="1"/>
</dbReference>
<dbReference type="SMART" id="SM01360">
    <property type="entry name" value="A2M"/>
    <property type="match status" value="1"/>
</dbReference>
<accession>A0A7L3LDT8</accession>
<sequence>GTFQLTLPVETAIAPLARMLVYTTSTSGEVIASSADFQIESCLPNEVRLSFAPKEGLPASNTRLQLQASPRSLCALRAVDKSVLLMKPEDELSPSSVYDLLPLKEIRGYSFKDYYLEEDNINPCVSLDNLLLNGFVYIPISPDGEGDAYDILKELGLKVFTSSKIHKPEICQHYPGHMMERSYGSSSKNTLHFTSYITTCTSEHMIDNPMETIRKYFPETWIWDIVSVNSEGNADLDVTIPDTITEWKANAFCTSADTGFGLSQTVSLRAFQPFFVELTMPYSVVRGESFTLKATVFNYLTSCIRVSVSLAESTHFLATPLKKDEESHCVCVNERKTVAWAVTPRSLGQVEFSVSTEALQNQKLCGNAIVETPEKGRKDTVIKELLVE</sequence>
<dbReference type="InterPro" id="IPR011625">
    <property type="entry name" value="A2M_N_BRD"/>
</dbReference>
<dbReference type="OrthoDB" id="9998011at2759"/>
<dbReference type="AlphaFoldDB" id="A0A7L3LDT8"/>
<dbReference type="PANTHER" id="PTHR11412:SF165">
    <property type="entry name" value="ALPHA-2-MACROGLOBULIN"/>
    <property type="match status" value="1"/>
</dbReference>
<dbReference type="Gene3D" id="2.60.40.1930">
    <property type="match status" value="1"/>
</dbReference>
<dbReference type="PANTHER" id="PTHR11412">
    <property type="entry name" value="MACROGLOBULIN / COMPLEMENT"/>
    <property type="match status" value="1"/>
</dbReference>
<feature type="non-terminal residue" evidence="2">
    <location>
        <position position="1"/>
    </location>
</feature>
<dbReference type="Pfam" id="PF07703">
    <property type="entry name" value="A2M_BRD"/>
    <property type="match status" value="1"/>
</dbReference>
<dbReference type="InterPro" id="IPR014756">
    <property type="entry name" value="Ig_E-set"/>
</dbReference>
<dbReference type="Pfam" id="PF00207">
    <property type="entry name" value="A2M"/>
    <property type="match status" value="1"/>
</dbReference>
<evidence type="ECO:0000313" key="2">
    <source>
        <dbReference type="EMBL" id="NXU52214.1"/>
    </source>
</evidence>
<evidence type="ECO:0000313" key="3">
    <source>
        <dbReference type="Proteomes" id="UP000582182"/>
    </source>
</evidence>
<dbReference type="EMBL" id="VZTY01014698">
    <property type="protein sequence ID" value="NXU52214.1"/>
    <property type="molecule type" value="Genomic_DNA"/>
</dbReference>
<organism evidence="2 3">
    <name type="scientific">Turnix velox</name>
    <name type="common">Little buttonquail</name>
    <dbReference type="NCBI Taxonomy" id="2529409"/>
    <lineage>
        <taxon>Eukaryota</taxon>
        <taxon>Metazoa</taxon>
        <taxon>Chordata</taxon>
        <taxon>Craniata</taxon>
        <taxon>Vertebrata</taxon>
        <taxon>Euteleostomi</taxon>
        <taxon>Archelosauria</taxon>
        <taxon>Archosauria</taxon>
        <taxon>Dinosauria</taxon>
        <taxon>Saurischia</taxon>
        <taxon>Theropoda</taxon>
        <taxon>Coelurosauria</taxon>
        <taxon>Aves</taxon>
        <taxon>Neognathae</taxon>
        <taxon>Neoaves</taxon>
        <taxon>Charadriiformes</taxon>
        <taxon>Turnicidae</taxon>
        <taxon>Turnix</taxon>
    </lineage>
</organism>
<protein>
    <submittedName>
        <fullName evidence="2">A2MG protein</fullName>
    </submittedName>
</protein>
<dbReference type="Gene3D" id="6.20.50.160">
    <property type="match status" value="1"/>
</dbReference>
<proteinExistence type="predicted"/>
<gene>
    <name evidence="2" type="primary">A2m_0</name>
    <name evidence="2" type="ORF">TURVEL_R04140</name>
</gene>
<dbReference type="InterPro" id="IPR001599">
    <property type="entry name" value="Macroglobln_a2"/>
</dbReference>
<dbReference type="Gene3D" id="2.20.130.20">
    <property type="match status" value="1"/>
</dbReference>
<feature type="non-terminal residue" evidence="2">
    <location>
        <position position="388"/>
    </location>
</feature>
<dbReference type="InterPro" id="IPR050473">
    <property type="entry name" value="A2M/Complement_sys"/>
</dbReference>
<dbReference type="InterPro" id="IPR013783">
    <property type="entry name" value="Ig-like_fold"/>
</dbReference>